<dbReference type="Gene3D" id="1.20.120.330">
    <property type="entry name" value="Nucleotidyltransferases domain 2"/>
    <property type="match status" value="1"/>
</dbReference>
<feature type="domain" description="Polymerase beta nucleotidyltransferase" evidence="1">
    <location>
        <begin position="15"/>
        <end position="109"/>
    </location>
</feature>
<dbReference type="InterPro" id="IPR041633">
    <property type="entry name" value="Polbeta"/>
</dbReference>
<comment type="caution">
    <text evidence="2">The sequence shown here is derived from an EMBL/GenBank/DDBJ whole genome shotgun (WGS) entry which is preliminary data.</text>
</comment>
<protein>
    <submittedName>
        <fullName evidence="2">Nucleotidyltransferase domain-containing protein</fullName>
    </submittedName>
</protein>
<dbReference type="Proteomes" id="UP001500339">
    <property type="component" value="Unassembled WGS sequence"/>
</dbReference>
<dbReference type="SUPFAM" id="SSF81301">
    <property type="entry name" value="Nucleotidyltransferase"/>
    <property type="match status" value="1"/>
</dbReference>
<proteinExistence type="predicted"/>
<dbReference type="InterPro" id="IPR043519">
    <property type="entry name" value="NT_sf"/>
</dbReference>
<dbReference type="Gene3D" id="3.30.460.10">
    <property type="entry name" value="Beta Polymerase, domain 2"/>
    <property type="match status" value="1"/>
</dbReference>
<dbReference type="Pfam" id="PF18765">
    <property type="entry name" value="Polbeta"/>
    <property type="match status" value="1"/>
</dbReference>
<sequence>MEKTIVQYQKAFNGLVEKLKGNSSILAVMVFGSVVTGDLWDESDIDLFVITKEKMSSIRNIYTEEKGVPVHIKLMSKSKLIQMYDEDLKGGYMHRIFASSRLVFSRDQEITHTYDNGRYYPDVDRERWNMVYLGNLLKSIGVCKKYLYNNGVYTAYSSAIKTAEEYAKLYVNSVGYMISKDAMIMAVNLNDKFKEKVDNLFFNKEKVDTSIEDLIKYVEENIDLNLKNLTSILLEYIKEKDALVSGEDIKKSTLFNNFDIHIEAILEKLCEKGILKKDTRDYKTLDGKVLFKENVYFL</sequence>
<keyword evidence="3" id="KW-1185">Reference proteome</keyword>
<accession>A0ABP3TY94</accession>
<evidence type="ECO:0000259" key="1">
    <source>
        <dbReference type="Pfam" id="PF18765"/>
    </source>
</evidence>
<evidence type="ECO:0000313" key="2">
    <source>
        <dbReference type="EMBL" id="GAA0718505.1"/>
    </source>
</evidence>
<evidence type="ECO:0000313" key="3">
    <source>
        <dbReference type="Proteomes" id="UP001500339"/>
    </source>
</evidence>
<gene>
    <name evidence="2" type="ORF">GCM10008905_05430</name>
</gene>
<name>A0ABP3TY94_9CLOT</name>
<dbReference type="CDD" id="cd05403">
    <property type="entry name" value="NT_KNTase_like"/>
    <property type="match status" value="1"/>
</dbReference>
<reference evidence="3" key="1">
    <citation type="journal article" date="2019" name="Int. J. Syst. Evol. Microbiol.">
        <title>The Global Catalogue of Microorganisms (GCM) 10K type strain sequencing project: providing services to taxonomists for standard genome sequencing and annotation.</title>
        <authorList>
            <consortium name="The Broad Institute Genomics Platform"/>
            <consortium name="The Broad Institute Genome Sequencing Center for Infectious Disease"/>
            <person name="Wu L."/>
            <person name="Ma J."/>
        </authorList>
    </citation>
    <scope>NUCLEOTIDE SEQUENCE [LARGE SCALE GENOMIC DNA]</scope>
    <source>
        <strain evidence="3">JCM 1405</strain>
    </source>
</reference>
<dbReference type="EMBL" id="BAAACF010000001">
    <property type="protein sequence ID" value="GAA0718505.1"/>
    <property type="molecule type" value="Genomic_DNA"/>
</dbReference>
<dbReference type="RefSeq" id="WP_343766316.1">
    <property type="nucleotide sequence ID" value="NZ_BAAACF010000001.1"/>
</dbReference>
<organism evidence="2 3">
    <name type="scientific">Clostridium malenominatum</name>
    <dbReference type="NCBI Taxonomy" id="1539"/>
    <lineage>
        <taxon>Bacteria</taxon>
        <taxon>Bacillati</taxon>
        <taxon>Bacillota</taxon>
        <taxon>Clostridia</taxon>
        <taxon>Eubacteriales</taxon>
        <taxon>Clostridiaceae</taxon>
        <taxon>Clostridium</taxon>
    </lineage>
</organism>